<proteinExistence type="predicted"/>
<sequence>MKLGATLVLSLAFGSLTALAGKQIKGLSKNAQELFDIAMTYNDDGWDSIRGVTGAGSARATAWYAVGLLARNDGPDVAIARDIIEREIDAQYTVPGNPWYGTYKRTFEEPIPGTLQYPARIYNSYDPNWREFVGTAFIFAIEEYSNLLGKSLVDKMLVSLNHAVLGGLTRVGLDGDNLDLLYTNPALMRAFSTGWLGPTYYGIDMWALSLWSKYSPSDSNLAKYGPLMLSGLWDTMGEYYNSNLKNFAGPYDRTYGNDMTTYMAVIGLYQSCVTGKANAPLPPKLYASKHIDDWAQGHLIALTCDTALKYASSKAKSAMTKFTKPRYLERYIRSSETNDTRRPVTTWIEDWAMLGGESISETDHVRGDQFIPGLIQWSPKKGYISWIAWSQSANWLSGVVGNSSSGQPTLTLSYPNRTIPGTERFTLMTGGLPYVPGSNMTWPGFEGLPGIMLKVTTTGVDAPSTYFSNSVLHE</sequence>
<evidence type="ECO:0000313" key="2">
    <source>
        <dbReference type="EMBL" id="KAJ3492825.1"/>
    </source>
</evidence>
<organism evidence="2 3">
    <name type="scientific">Agrocybe chaxingu</name>
    <dbReference type="NCBI Taxonomy" id="84603"/>
    <lineage>
        <taxon>Eukaryota</taxon>
        <taxon>Fungi</taxon>
        <taxon>Dikarya</taxon>
        <taxon>Basidiomycota</taxon>
        <taxon>Agaricomycotina</taxon>
        <taxon>Agaricomycetes</taxon>
        <taxon>Agaricomycetidae</taxon>
        <taxon>Agaricales</taxon>
        <taxon>Agaricineae</taxon>
        <taxon>Strophariaceae</taxon>
        <taxon>Agrocybe</taxon>
    </lineage>
</organism>
<comment type="caution">
    <text evidence="2">The sequence shown here is derived from an EMBL/GenBank/DDBJ whole genome shotgun (WGS) entry which is preliminary data.</text>
</comment>
<keyword evidence="3" id="KW-1185">Reference proteome</keyword>
<dbReference type="OrthoDB" id="2580323at2759"/>
<dbReference type="AlphaFoldDB" id="A0A9W8MQ86"/>
<feature type="chain" id="PRO_5040847559" evidence="1">
    <location>
        <begin position="21"/>
        <end position="474"/>
    </location>
</feature>
<feature type="signal peptide" evidence="1">
    <location>
        <begin position="1"/>
        <end position="20"/>
    </location>
</feature>
<evidence type="ECO:0000256" key="1">
    <source>
        <dbReference type="SAM" id="SignalP"/>
    </source>
</evidence>
<dbReference type="PANTHER" id="PTHR40616:SF1">
    <property type="entry name" value="LINALOOL DEHYDRATASE_ISOMERASE DOMAIN-CONTAINING PROTEIN"/>
    <property type="match status" value="1"/>
</dbReference>
<dbReference type="Proteomes" id="UP001148786">
    <property type="component" value="Unassembled WGS sequence"/>
</dbReference>
<protein>
    <submittedName>
        <fullName evidence="2">Uncharacterized protein</fullName>
    </submittedName>
</protein>
<name>A0A9W8MQ86_9AGAR</name>
<reference evidence="2" key="1">
    <citation type="submission" date="2022-07" db="EMBL/GenBank/DDBJ databases">
        <title>Genome Sequence of Agrocybe chaxingu.</title>
        <authorList>
            <person name="Buettner E."/>
        </authorList>
    </citation>
    <scope>NUCLEOTIDE SEQUENCE</scope>
    <source>
        <strain evidence="2">MP-N11</strain>
    </source>
</reference>
<dbReference type="PANTHER" id="PTHR40616">
    <property type="entry name" value="LINALOOL DEHYDRATASE_ISOMERASE DOMAIN-CONTAINING PROTEIN"/>
    <property type="match status" value="1"/>
</dbReference>
<keyword evidence="1" id="KW-0732">Signal</keyword>
<gene>
    <name evidence="2" type="ORF">NLJ89_g11156</name>
</gene>
<evidence type="ECO:0000313" key="3">
    <source>
        <dbReference type="Proteomes" id="UP001148786"/>
    </source>
</evidence>
<dbReference type="EMBL" id="JANKHO010002378">
    <property type="protein sequence ID" value="KAJ3492825.1"/>
    <property type="molecule type" value="Genomic_DNA"/>
</dbReference>
<accession>A0A9W8MQ86</accession>